<keyword evidence="1" id="KW-0472">Membrane</keyword>
<keyword evidence="2" id="KW-0496">Mitochondrion</keyword>
<keyword evidence="1" id="KW-1133">Transmembrane helix</keyword>
<evidence type="ECO:0000256" key="1">
    <source>
        <dbReference type="SAM" id="Phobius"/>
    </source>
</evidence>
<organism evidence="2">
    <name type="scientific">Phyrella fragilis</name>
    <dbReference type="NCBI Taxonomy" id="1238287"/>
    <lineage>
        <taxon>Eukaryota</taxon>
        <taxon>Metazoa</taxon>
        <taxon>Echinodermata</taxon>
        <taxon>Eleutherozoa</taxon>
        <taxon>Echinozoa</taxon>
        <taxon>Holothuroidea</taxon>
        <taxon>Dendrochirotacea</taxon>
        <taxon>Dendrochirotida</taxon>
        <taxon>Phyllophoridae</taxon>
        <taxon>Phyrella</taxon>
    </lineage>
</organism>
<reference evidence="2" key="1">
    <citation type="submission" date="2021-05" db="EMBL/GenBank/DDBJ databases">
        <title>the complete mitochondrial genome sequence of Phyrella fragilis.</title>
        <authorList>
            <person name="Zhong S."/>
        </authorList>
    </citation>
    <scope>NUCLEOTIDE SEQUENCE</scope>
</reference>
<geneLocation type="mitochondrion" evidence="2"/>
<gene>
    <name evidence="2" type="primary">atp8</name>
</gene>
<name>A0A8F6HBM5_9ECHN</name>
<feature type="transmembrane region" description="Helical" evidence="1">
    <location>
        <begin position="6"/>
        <end position="27"/>
    </location>
</feature>
<sequence>MPQLDLFWFFINFLTAWTIIPTIYLIISNNNWLNNNHNNENNNNNTQLSNNWNW</sequence>
<protein>
    <submittedName>
        <fullName evidence="2">ATP synthase F0 subunit 8</fullName>
    </submittedName>
</protein>
<dbReference type="AlphaFoldDB" id="A0A8F6HBM5"/>
<evidence type="ECO:0000313" key="2">
    <source>
        <dbReference type="EMBL" id="QXQ00024.1"/>
    </source>
</evidence>
<proteinExistence type="predicted"/>
<keyword evidence="1" id="KW-0812">Transmembrane</keyword>
<dbReference type="EMBL" id="MZ305459">
    <property type="protein sequence ID" value="QXQ00024.1"/>
    <property type="molecule type" value="Genomic_DNA"/>
</dbReference>
<accession>A0A8F6HBM5</accession>